<evidence type="ECO:0000313" key="4">
    <source>
        <dbReference type="Proteomes" id="UP000204537"/>
    </source>
</evidence>
<dbReference type="Proteomes" id="UP000240920">
    <property type="component" value="Segment"/>
</dbReference>
<reference evidence="4 5" key="1">
    <citation type="journal article" date="2016" name="Virology">
        <title>The genomic content and context of auxiliary metabolic genes in marine cyanomyoviruses.</title>
        <authorList>
            <person name="Crummett L.T."/>
            <person name="Puxty R.J."/>
            <person name="Weihe C."/>
            <person name="Marston M.F."/>
            <person name="Martiny J.B."/>
        </authorList>
    </citation>
    <scope>NUCLEOTIDE SEQUENCE [LARGE SCALE GENOMIC DNA]</scope>
    <source>
        <strain evidence="1">0808SB25</strain>
        <strain evidence="2">0910TB04</strain>
        <strain evidence="3">1010CC42</strain>
    </source>
</reference>
<proteinExistence type="predicted"/>
<keyword evidence="4" id="KW-1185">Reference proteome</keyword>
<evidence type="ECO:0000313" key="2">
    <source>
        <dbReference type="EMBL" id="AOV58873.1"/>
    </source>
</evidence>
<gene>
    <name evidence="3" type="ORF">C421010_129</name>
    <name evidence="1" type="ORF">S250808_129</name>
    <name evidence="2" type="ORF">T040910_129</name>
</gene>
<dbReference type="Proteomes" id="UP000240804">
    <property type="component" value="Segment"/>
</dbReference>
<dbReference type="RefSeq" id="YP_009321392.1">
    <property type="nucleotide sequence ID" value="NC_031906.1"/>
</dbReference>
<dbReference type="KEGG" id="vg:30306419"/>
<dbReference type="EMBL" id="KU686197">
    <property type="protein sequence ID" value="AOV58634.1"/>
    <property type="molecule type" value="Genomic_DNA"/>
</dbReference>
<evidence type="ECO:0000313" key="3">
    <source>
        <dbReference type="EMBL" id="AOV59112.1"/>
    </source>
</evidence>
<dbReference type="GeneID" id="30306419"/>
<evidence type="ECO:0000313" key="5">
    <source>
        <dbReference type="Proteomes" id="UP000240804"/>
    </source>
</evidence>
<name>A0A1D8KKB6_9CAUD</name>
<organism evidence="3 4">
    <name type="scientific">Synechococcus phage S-CAM3</name>
    <dbReference type="NCBI Taxonomy" id="1883366"/>
    <lineage>
        <taxon>Viruses</taxon>
        <taxon>Duplodnaviria</taxon>
        <taxon>Heunggongvirae</taxon>
        <taxon>Uroviricota</taxon>
        <taxon>Caudoviricetes</taxon>
        <taxon>Pantevenvirales</taxon>
        <taxon>Kyanoviridae</taxon>
        <taxon>Charybdisvirus</taxon>
        <taxon>Charybdisvirus scam3</taxon>
    </lineage>
</organism>
<dbReference type="OrthoDB" id="26610at10239"/>
<dbReference type="Proteomes" id="UP000204537">
    <property type="component" value="Segment"/>
</dbReference>
<sequence>MEIAQTIDEALYQYYVVEHGKEVPNWRYIKDADWWIEYLKSLGIDPRNP</sequence>
<dbReference type="EMBL" id="KU686199">
    <property type="protein sequence ID" value="AOV59112.1"/>
    <property type="molecule type" value="Genomic_DNA"/>
</dbReference>
<protein>
    <submittedName>
        <fullName evidence="3">Uncharacterized protein</fullName>
    </submittedName>
</protein>
<evidence type="ECO:0000313" key="1">
    <source>
        <dbReference type="EMBL" id="AOV58634.1"/>
    </source>
</evidence>
<accession>A0A1D8KKB6</accession>
<dbReference type="EMBL" id="KU686198">
    <property type="protein sequence ID" value="AOV58873.1"/>
    <property type="molecule type" value="Genomic_DNA"/>
</dbReference>